<dbReference type="InterPro" id="IPR040605">
    <property type="entry name" value="Glyco_hydro2_dom5"/>
</dbReference>
<evidence type="ECO:0000256" key="2">
    <source>
        <dbReference type="ARBA" id="ARBA00022801"/>
    </source>
</evidence>
<dbReference type="RefSeq" id="WP_130856159.1">
    <property type="nucleotide sequence ID" value="NZ_JBHLWO010000001.1"/>
</dbReference>
<evidence type="ECO:0000259" key="7">
    <source>
        <dbReference type="Pfam" id="PF16355"/>
    </source>
</evidence>
<dbReference type="InterPro" id="IPR006103">
    <property type="entry name" value="Glyco_hydro_2_cat"/>
</dbReference>
<feature type="domain" description="Glycoside hydrolase family 2 catalytic" evidence="5">
    <location>
        <begin position="292"/>
        <end position="483"/>
    </location>
</feature>
<name>A0ABV6HGP2_9SPHI</name>
<dbReference type="PROSITE" id="PS00608">
    <property type="entry name" value="GLYCOSYL_HYDROL_F2_2"/>
    <property type="match status" value="1"/>
</dbReference>
<keyword evidence="2" id="KW-0378">Hydrolase</keyword>
<dbReference type="Proteomes" id="UP001589774">
    <property type="component" value="Unassembled WGS sequence"/>
</dbReference>
<dbReference type="Pfam" id="PF16355">
    <property type="entry name" value="DUF4982"/>
    <property type="match status" value="1"/>
</dbReference>
<evidence type="ECO:0000256" key="1">
    <source>
        <dbReference type="ARBA" id="ARBA00007401"/>
    </source>
</evidence>
<dbReference type="Pfam" id="PF02837">
    <property type="entry name" value="Glyco_hydro_2_N"/>
    <property type="match status" value="1"/>
</dbReference>
<dbReference type="InterPro" id="IPR023232">
    <property type="entry name" value="Glyco_hydro_2_AS"/>
</dbReference>
<dbReference type="Pfam" id="PF18565">
    <property type="entry name" value="Glyco_hydro2_C5"/>
    <property type="match status" value="1"/>
</dbReference>
<dbReference type="SUPFAM" id="SSF49303">
    <property type="entry name" value="beta-Galactosidase/glucuronidase domain"/>
    <property type="match status" value="1"/>
</dbReference>
<evidence type="ECO:0000259" key="4">
    <source>
        <dbReference type="Pfam" id="PF00703"/>
    </source>
</evidence>
<dbReference type="InterPro" id="IPR006101">
    <property type="entry name" value="Glyco_hydro_2"/>
</dbReference>
<dbReference type="InterPro" id="IPR051913">
    <property type="entry name" value="GH2_Domain-Containing"/>
</dbReference>
<evidence type="ECO:0000259" key="5">
    <source>
        <dbReference type="Pfam" id="PF02836"/>
    </source>
</evidence>
<dbReference type="SUPFAM" id="SSF49785">
    <property type="entry name" value="Galactose-binding domain-like"/>
    <property type="match status" value="1"/>
</dbReference>
<dbReference type="Gene3D" id="3.20.20.80">
    <property type="entry name" value="Glycosidases"/>
    <property type="match status" value="1"/>
</dbReference>
<proteinExistence type="inferred from homology"/>
<dbReference type="InterPro" id="IPR006104">
    <property type="entry name" value="Glyco_hydro_2_N"/>
</dbReference>
<dbReference type="InterPro" id="IPR006102">
    <property type="entry name" value="Ig-like_GH2"/>
</dbReference>
<evidence type="ECO:0000313" key="9">
    <source>
        <dbReference type="EMBL" id="MFC0318065.1"/>
    </source>
</evidence>
<dbReference type="EMBL" id="JBHLWO010000001">
    <property type="protein sequence ID" value="MFC0318065.1"/>
    <property type="molecule type" value="Genomic_DNA"/>
</dbReference>
<keyword evidence="10" id="KW-1185">Reference proteome</keyword>
<dbReference type="PANTHER" id="PTHR42732">
    <property type="entry name" value="BETA-GALACTOSIDASE"/>
    <property type="match status" value="1"/>
</dbReference>
<reference evidence="9 10" key="1">
    <citation type="submission" date="2024-09" db="EMBL/GenBank/DDBJ databases">
        <authorList>
            <person name="Sun Q."/>
            <person name="Mori K."/>
        </authorList>
    </citation>
    <scope>NUCLEOTIDE SEQUENCE [LARGE SCALE GENOMIC DNA]</scope>
    <source>
        <strain evidence="9 10">CCM 7765</strain>
    </source>
</reference>
<feature type="domain" description="Glycoside hydrolase family 2" evidence="8">
    <location>
        <begin position="708"/>
        <end position="792"/>
    </location>
</feature>
<evidence type="ECO:0000313" key="10">
    <source>
        <dbReference type="Proteomes" id="UP001589774"/>
    </source>
</evidence>
<feature type="domain" description="Glycoside hydrolase family 2 immunoglobulin-like beta-sandwich" evidence="4">
    <location>
        <begin position="185"/>
        <end position="285"/>
    </location>
</feature>
<dbReference type="PRINTS" id="PR00132">
    <property type="entry name" value="GLHYDRLASE2"/>
</dbReference>
<gene>
    <name evidence="9" type="ORF">ACFFI0_07080</name>
</gene>
<evidence type="ECO:0000256" key="3">
    <source>
        <dbReference type="ARBA" id="ARBA00023295"/>
    </source>
</evidence>
<evidence type="ECO:0000259" key="6">
    <source>
        <dbReference type="Pfam" id="PF02837"/>
    </source>
</evidence>
<dbReference type="PANTHER" id="PTHR42732:SF1">
    <property type="entry name" value="BETA-MANNOSIDASE"/>
    <property type="match status" value="1"/>
</dbReference>
<dbReference type="InterPro" id="IPR013783">
    <property type="entry name" value="Ig-like_fold"/>
</dbReference>
<dbReference type="InterPro" id="IPR017853">
    <property type="entry name" value="GH"/>
</dbReference>
<dbReference type="Pfam" id="PF00703">
    <property type="entry name" value="Glyco_hydro_2"/>
    <property type="match status" value="1"/>
</dbReference>
<sequence length="797" mass="90186">MKEFVSILMAIIFGLSAMAQQKVLFNDQWRFHLGDISQASEKSFNDQSWQRVVLPHDWTIAGPFDSRWASATGYLPGGVGWYRKTFKLSSQDVKGKHSIYFDGVYKNAEVWVNGHYLGKRPNGFIPFFYDLSPYLKSGENVLALKVDHSQFADSRWYTGSGIYRNVYLIKQQPLHFATWGITFQTPTLNGREANATVDIDLINEEALTSDVTLTVSLLDKSGNTVAQEKQQVHLTGSKEQQTTAKLHLLNPNRWSIENPYCYTLAIELTKANKAIDSYQEKVGFRTFRFDANKGFFLNDQNMKLKGVCIHDDAGALGVATFESVWRRRLKTLKEGGVNAIRMSHNPHADFFYTLCDELGLLVMDEAFDEWEFGKNKWISGWNVGSPGKDGYHQHFKEWSQTDVKDMIRRNRNRPSIIMWSIGNEVDYPNDPYSHEILSGGNNPQIYGKGYLADHPPASRLSVLSKSLAEAAKSVDSTRPITAALAGVVMSNTTTYPENVDIVGYNYQEYRYAADHAKYPSRVIYGSENGMQYKAWLAVDTNDYISGQFLWTGIDYLGEAGKWPTRSNGAGLLDLAGLPKPEYYFRQSLWATKPMVYIGTSPIPDGDDSGIWSHKKADPIWEPTYGKRQRVTSFSNAEEVELFLNGKSLGRKAKQDSNTGYIYWDIPFEPGTLEARAYLDQKQVATYTLRSTTKPTQLACRILNENETDKLKEILVQAVDENDNPVYMANDAIEVQIDGPGEFKGMENGNHQNLTSYLSLRNQLHHGKVLIYIYKQEPDKNVAVTIKSASYPAVKMQL</sequence>
<keyword evidence="3" id="KW-0326">Glycosidase</keyword>
<dbReference type="Gene3D" id="2.60.40.10">
    <property type="entry name" value="Immunoglobulins"/>
    <property type="match status" value="3"/>
</dbReference>
<feature type="domain" description="Glycosyl hydrolases family 2 sugar binding" evidence="6">
    <location>
        <begin position="77"/>
        <end position="171"/>
    </location>
</feature>
<dbReference type="SUPFAM" id="SSF51445">
    <property type="entry name" value="(Trans)glycosidases"/>
    <property type="match status" value="1"/>
</dbReference>
<evidence type="ECO:0000259" key="8">
    <source>
        <dbReference type="Pfam" id="PF18565"/>
    </source>
</evidence>
<dbReference type="InterPro" id="IPR032311">
    <property type="entry name" value="DUF4982"/>
</dbReference>
<accession>A0ABV6HGP2</accession>
<dbReference type="Pfam" id="PF02836">
    <property type="entry name" value="Glyco_hydro_2_C"/>
    <property type="match status" value="1"/>
</dbReference>
<organism evidence="9 10">
    <name type="scientific">Olivibacter oleidegradans</name>
    <dbReference type="NCBI Taxonomy" id="760123"/>
    <lineage>
        <taxon>Bacteria</taxon>
        <taxon>Pseudomonadati</taxon>
        <taxon>Bacteroidota</taxon>
        <taxon>Sphingobacteriia</taxon>
        <taxon>Sphingobacteriales</taxon>
        <taxon>Sphingobacteriaceae</taxon>
        <taxon>Olivibacter</taxon>
    </lineage>
</organism>
<dbReference type="InterPro" id="IPR008979">
    <property type="entry name" value="Galactose-bd-like_sf"/>
</dbReference>
<feature type="domain" description="DUF4982" evidence="7">
    <location>
        <begin position="625"/>
        <end position="684"/>
    </location>
</feature>
<comment type="caution">
    <text evidence="9">The sequence shown here is derived from an EMBL/GenBank/DDBJ whole genome shotgun (WGS) entry which is preliminary data.</text>
</comment>
<protein>
    <submittedName>
        <fullName evidence="9">Sugar-binding domain-containing protein</fullName>
    </submittedName>
</protein>
<comment type="similarity">
    <text evidence="1">Belongs to the glycosyl hydrolase 2 family.</text>
</comment>
<dbReference type="Gene3D" id="2.60.120.260">
    <property type="entry name" value="Galactose-binding domain-like"/>
    <property type="match status" value="1"/>
</dbReference>
<dbReference type="InterPro" id="IPR036156">
    <property type="entry name" value="Beta-gal/glucu_dom_sf"/>
</dbReference>